<gene>
    <name evidence="2" type="ORF">GCM10020260_14990</name>
</gene>
<dbReference type="Pfam" id="PF11578">
    <property type="entry name" value="DUF3237"/>
    <property type="match status" value="1"/>
</dbReference>
<evidence type="ECO:0000313" key="3">
    <source>
        <dbReference type="Proteomes" id="UP001501736"/>
    </source>
</evidence>
<dbReference type="InterPro" id="IPR020915">
    <property type="entry name" value="UPF0311"/>
</dbReference>
<dbReference type="Gene3D" id="2.40.160.20">
    <property type="match status" value="1"/>
</dbReference>
<organism evidence="2 3">
    <name type="scientific">Nesterenkonia halobia</name>
    <dbReference type="NCBI Taxonomy" id="37922"/>
    <lineage>
        <taxon>Bacteria</taxon>
        <taxon>Bacillati</taxon>
        <taxon>Actinomycetota</taxon>
        <taxon>Actinomycetes</taxon>
        <taxon>Micrococcales</taxon>
        <taxon>Micrococcaceae</taxon>
        <taxon>Nesterenkonia</taxon>
    </lineage>
</organism>
<dbReference type="Proteomes" id="UP001501736">
    <property type="component" value="Unassembled WGS sequence"/>
</dbReference>
<dbReference type="PANTHER" id="PTHR37315:SF1">
    <property type="entry name" value="UPF0311 PROTEIN BLR7842"/>
    <property type="match status" value="1"/>
</dbReference>
<sequence>MEPPPLTFVMQIRIEVGEPVDLGPAPTGHRRLVPILGGTVTGPGCSGRVLPAGADDQRLTSSTLTELDASYSLETDDGARIGVRNTGIRVGRAEDIRAIVEGEPVPPERIHFRTQPRFTTAAPDLAWMNERLFVARGARTPDAVQLEVFRLD</sequence>
<dbReference type="RefSeq" id="WP_344719850.1">
    <property type="nucleotide sequence ID" value="NZ_BAAAYG010000005.1"/>
</dbReference>
<evidence type="ECO:0000313" key="2">
    <source>
        <dbReference type="EMBL" id="GAA3284448.1"/>
    </source>
</evidence>
<evidence type="ECO:0000256" key="1">
    <source>
        <dbReference type="HAMAP-Rule" id="MF_00775"/>
    </source>
</evidence>
<proteinExistence type="inferred from homology"/>
<dbReference type="HAMAP" id="MF_00775">
    <property type="entry name" value="UPF0311"/>
    <property type="match status" value="1"/>
</dbReference>
<dbReference type="PANTHER" id="PTHR37315">
    <property type="entry name" value="UPF0311 PROTEIN BLR7842"/>
    <property type="match status" value="1"/>
</dbReference>
<protein>
    <recommendedName>
        <fullName evidence="1">UPF0311 protein GCM10020260_14990</fullName>
    </recommendedName>
</protein>
<reference evidence="3" key="1">
    <citation type="journal article" date="2019" name="Int. J. Syst. Evol. Microbiol.">
        <title>The Global Catalogue of Microorganisms (GCM) 10K type strain sequencing project: providing services to taxonomists for standard genome sequencing and annotation.</title>
        <authorList>
            <consortium name="The Broad Institute Genomics Platform"/>
            <consortium name="The Broad Institute Genome Sequencing Center for Infectious Disease"/>
            <person name="Wu L."/>
            <person name="Ma J."/>
        </authorList>
    </citation>
    <scope>NUCLEOTIDE SEQUENCE [LARGE SCALE GENOMIC DNA]</scope>
    <source>
        <strain evidence="3">JCM 11483</strain>
    </source>
</reference>
<dbReference type="EMBL" id="BAAAYG010000005">
    <property type="protein sequence ID" value="GAA3284448.1"/>
    <property type="molecule type" value="Genomic_DNA"/>
</dbReference>
<comment type="similarity">
    <text evidence="1">Belongs to the UPF0311 family.</text>
</comment>
<accession>A0ABP6RE25</accession>
<comment type="caution">
    <text evidence="2">The sequence shown here is derived from an EMBL/GenBank/DDBJ whole genome shotgun (WGS) entry which is preliminary data.</text>
</comment>
<keyword evidence="3" id="KW-1185">Reference proteome</keyword>
<name>A0ABP6RE25_9MICC</name>